<feature type="domain" description="Tyr recombinase" evidence="5">
    <location>
        <begin position="287"/>
        <end position="472"/>
    </location>
</feature>
<dbReference type="InterPro" id="IPR050090">
    <property type="entry name" value="Tyrosine_recombinase_XerCD"/>
</dbReference>
<evidence type="ECO:0000259" key="6">
    <source>
        <dbReference type="PROSITE" id="PS51900"/>
    </source>
</evidence>
<sequence>MRIGEAISLDCDDVDWAQGVLLIRESKFGKSRLVPLHDSVVRALREYDTLRCATAPRPKDPAFFISRTRRRVIYAVVSATFRQLVTAAGIGAEAPHPPRLHDLRHSFAIRTLLHWYRTEDNVQAKIPSLSTYLGHREPAHTYLVPVRSARTARAGGGPPRRHRKGGPLMTLIAATLQAFFTDRLARQRQASPRTVAAYRDALRLLLVFIQQRTGTPPANLDWNDLDADTVSAFLNHLEDERGNGTRTRNVRLTAIRSLFSYAALQHPEHALIIQRVLDIPPKRFDKRIITFLTETEVDALLAAPDPNRWEGRRDKTLIALAVQTGLRVSELTSLNCADISLGDGAAVRCEGKGRKQRAVPLSGPVQAILKSWMNERAGHPADPLFPTRTGRRLSRDAVAQRLNTHTKTAAKSCPSLRDKDIHPHVLRHSCAMSLLQAGVDTTVIALWLGHASIRSTDAYVHADMSTKEQALALTTPLTARPGRYRPSDTTLAFLDGL</sequence>
<dbReference type="Gene3D" id="1.10.150.130">
    <property type="match status" value="1"/>
</dbReference>
<reference evidence="7" key="1">
    <citation type="submission" date="2021-01" db="EMBL/GenBank/DDBJ databases">
        <title>Whole genome shotgun sequence of Dactylosporangium siamense NBRC 106093.</title>
        <authorList>
            <person name="Komaki H."/>
            <person name="Tamura T."/>
        </authorList>
    </citation>
    <scope>NUCLEOTIDE SEQUENCE</scope>
    <source>
        <strain evidence="7">NBRC 106093</strain>
    </source>
</reference>
<dbReference type="InterPro" id="IPR004107">
    <property type="entry name" value="Integrase_SAM-like_N"/>
</dbReference>
<evidence type="ECO:0008006" key="9">
    <source>
        <dbReference type="Google" id="ProtNLM"/>
    </source>
</evidence>
<dbReference type="GO" id="GO:0003677">
    <property type="term" value="F:DNA binding"/>
    <property type="evidence" value="ECO:0007669"/>
    <property type="project" value="UniProtKB-UniRule"/>
</dbReference>
<feature type="domain" description="Tyr recombinase" evidence="5">
    <location>
        <begin position="1"/>
        <end position="156"/>
    </location>
</feature>
<dbReference type="InterPro" id="IPR011010">
    <property type="entry name" value="DNA_brk_join_enz"/>
</dbReference>
<evidence type="ECO:0000256" key="3">
    <source>
        <dbReference type="ARBA" id="ARBA00023172"/>
    </source>
</evidence>
<dbReference type="GO" id="GO:0006310">
    <property type="term" value="P:DNA recombination"/>
    <property type="evidence" value="ECO:0007669"/>
    <property type="project" value="UniProtKB-KW"/>
</dbReference>
<accession>A0A919PXE4</accession>
<dbReference type="PANTHER" id="PTHR30349">
    <property type="entry name" value="PHAGE INTEGRASE-RELATED"/>
    <property type="match status" value="1"/>
</dbReference>
<dbReference type="SUPFAM" id="SSF56349">
    <property type="entry name" value="DNA breaking-rejoining enzymes"/>
    <property type="match status" value="2"/>
</dbReference>
<dbReference type="InterPro" id="IPR044068">
    <property type="entry name" value="CB"/>
</dbReference>
<gene>
    <name evidence="7" type="ORF">Dsi01nite_084340</name>
</gene>
<dbReference type="InterPro" id="IPR002104">
    <property type="entry name" value="Integrase_catalytic"/>
</dbReference>
<proteinExistence type="predicted"/>
<dbReference type="PANTHER" id="PTHR30349:SF81">
    <property type="entry name" value="TYROSINE RECOMBINASE XERC"/>
    <property type="match status" value="1"/>
</dbReference>
<evidence type="ECO:0000313" key="8">
    <source>
        <dbReference type="Proteomes" id="UP000660611"/>
    </source>
</evidence>
<feature type="domain" description="Core-binding (CB)" evidence="6">
    <location>
        <begin position="170"/>
        <end position="263"/>
    </location>
</feature>
<dbReference type="EMBL" id="BONQ01000129">
    <property type="protein sequence ID" value="GIG50393.1"/>
    <property type="molecule type" value="Genomic_DNA"/>
</dbReference>
<dbReference type="AlphaFoldDB" id="A0A919PXE4"/>
<dbReference type="PROSITE" id="PS51900">
    <property type="entry name" value="CB"/>
    <property type="match status" value="1"/>
</dbReference>
<dbReference type="InterPro" id="IPR010998">
    <property type="entry name" value="Integrase_recombinase_N"/>
</dbReference>
<dbReference type="InterPro" id="IPR013762">
    <property type="entry name" value="Integrase-like_cat_sf"/>
</dbReference>
<comment type="caution">
    <text evidence="7">The sequence shown here is derived from an EMBL/GenBank/DDBJ whole genome shotgun (WGS) entry which is preliminary data.</text>
</comment>
<evidence type="ECO:0000256" key="2">
    <source>
        <dbReference type="ARBA" id="ARBA00023125"/>
    </source>
</evidence>
<dbReference type="PROSITE" id="PS51898">
    <property type="entry name" value="TYR_RECOMBINASE"/>
    <property type="match status" value="2"/>
</dbReference>
<evidence type="ECO:0000256" key="4">
    <source>
        <dbReference type="PROSITE-ProRule" id="PRU01248"/>
    </source>
</evidence>
<dbReference type="Proteomes" id="UP000660611">
    <property type="component" value="Unassembled WGS sequence"/>
</dbReference>
<evidence type="ECO:0000259" key="5">
    <source>
        <dbReference type="PROSITE" id="PS51898"/>
    </source>
</evidence>
<evidence type="ECO:0000313" key="7">
    <source>
        <dbReference type="EMBL" id="GIG50393.1"/>
    </source>
</evidence>
<dbReference type="GO" id="GO:0015074">
    <property type="term" value="P:DNA integration"/>
    <property type="evidence" value="ECO:0007669"/>
    <property type="project" value="UniProtKB-KW"/>
</dbReference>
<keyword evidence="8" id="KW-1185">Reference proteome</keyword>
<keyword evidence="3" id="KW-0233">DNA recombination</keyword>
<dbReference type="RefSeq" id="WP_203852032.1">
    <property type="nucleotide sequence ID" value="NZ_BAAAVW010000027.1"/>
</dbReference>
<protein>
    <recommendedName>
        <fullName evidence="9">Integrase</fullName>
    </recommendedName>
</protein>
<evidence type="ECO:0000256" key="1">
    <source>
        <dbReference type="ARBA" id="ARBA00022908"/>
    </source>
</evidence>
<organism evidence="7 8">
    <name type="scientific">Dactylosporangium siamense</name>
    <dbReference type="NCBI Taxonomy" id="685454"/>
    <lineage>
        <taxon>Bacteria</taxon>
        <taxon>Bacillati</taxon>
        <taxon>Actinomycetota</taxon>
        <taxon>Actinomycetes</taxon>
        <taxon>Micromonosporales</taxon>
        <taxon>Micromonosporaceae</taxon>
        <taxon>Dactylosporangium</taxon>
    </lineage>
</organism>
<keyword evidence="1" id="KW-0229">DNA integration</keyword>
<name>A0A919PXE4_9ACTN</name>
<keyword evidence="2 4" id="KW-0238">DNA-binding</keyword>
<dbReference type="Pfam" id="PF02899">
    <property type="entry name" value="Phage_int_SAM_1"/>
    <property type="match status" value="1"/>
</dbReference>
<dbReference type="Gene3D" id="1.10.443.10">
    <property type="entry name" value="Intergrase catalytic core"/>
    <property type="match status" value="2"/>
</dbReference>
<dbReference type="Pfam" id="PF00589">
    <property type="entry name" value="Phage_integrase"/>
    <property type="match status" value="2"/>
</dbReference>